<evidence type="ECO:0000259" key="1">
    <source>
        <dbReference type="Pfam" id="PF00171"/>
    </source>
</evidence>
<dbReference type="Gene3D" id="3.40.309.10">
    <property type="entry name" value="Aldehyde Dehydrogenase, Chain A, domain 2"/>
    <property type="match status" value="1"/>
</dbReference>
<dbReference type="InterPro" id="IPR016163">
    <property type="entry name" value="Ald_DH_C"/>
</dbReference>
<feature type="domain" description="Aldehyde dehydrogenase" evidence="1">
    <location>
        <begin position="39"/>
        <end position="69"/>
    </location>
</feature>
<dbReference type="InterPro" id="IPR015590">
    <property type="entry name" value="Aldehyde_DH_dom"/>
</dbReference>
<dbReference type="GO" id="GO:0016620">
    <property type="term" value="F:oxidoreductase activity, acting on the aldehyde or oxo group of donors, NAD or NADP as acceptor"/>
    <property type="evidence" value="ECO:0007669"/>
    <property type="project" value="InterPro"/>
</dbReference>
<evidence type="ECO:0000313" key="2">
    <source>
        <dbReference type="EMBL" id="RPA97395.1"/>
    </source>
</evidence>
<accession>A0A3N4JGK0</accession>
<protein>
    <recommendedName>
        <fullName evidence="1">Aldehyde dehydrogenase domain-containing protein</fullName>
    </recommendedName>
</protein>
<keyword evidence="3" id="KW-1185">Reference proteome</keyword>
<proteinExistence type="predicted"/>
<reference evidence="2 3" key="1">
    <citation type="journal article" date="2018" name="Nat. Ecol. Evol.">
        <title>Pezizomycetes genomes reveal the molecular basis of ectomycorrhizal truffle lifestyle.</title>
        <authorList>
            <person name="Murat C."/>
            <person name="Payen T."/>
            <person name="Noel B."/>
            <person name="Kuo A."/>
            <person name="Morin E."/>
            <person name="Chen J."/>
            <person name="Kohler A."/>
            <person name="Krizsan K."/>
            <person name="Balestrini R."/>
            <person name="Da Silva C."/>
            <person name="Montanini B."/>
            <person name="Hainaut M."/>
            <person name="Levati E."/>
            <person name="Barry K.W."/>
            <person name="Belfiori B."/>
            <person name="Cichocki N."/>
            <person name="Clum A."/>
            <person name="Dockter R.B."/>
            <person name="Fauchery L."/>
            <person name="Guy J."/>
            <person name="Iotti M."/>
            <person name="Le Tacon F."/>
            <person name="Lindquist E.A."/>
            <person name="Lipzen A."/>
            <person name="Malagnac F."/>
            <person name="Mello A."/>
            <person name="Molinier V."/>
            <person name="Miyauchi S."/>
            <person name="Poulain J."/>
            <person name="Riccioni C."/>
            <person name="Rubini A."/>
            <person name="Sitrit Y."/>
            <person name="Splivallo R."/>
            <person name="Traeger S."/>
            <person name="Wang M."/>
            <person name="Zifcakova L."/>
            <person name="Wipf D."/>
            <person name="Zambonelli A."/>
            <person name="Paolocci F."/>
            <person name="Nowrousian M."/>
            <person name="Ottonello S."/>
            <person name="Baldrian P."/>
            <person name="Spatafora J.W."/>
            <person name="Henrissat B."/>
            <person name="Nagy L.G."/>
            <person name="Aury J.M."/>
            <person name="Wincker P."/>
            <person name="Grigoriev I.V."/>
            <person name="Bonfante P."/>
            <person name="Martin F.M."/>
        </authorList>
    </citation>
    <scope>NUCLEOTIDE SEQUENCE [LARGE SCALE GENOMIC DNA]</scope>
    <source>
        <strain evidence="2 3">120613-1</strain>
    </source>
</reference>
<dbReference type="Pfam" id="PF00171">
    <property type="entry name" value="Aldedh"/>
    <property type="match status" value="1"/>
</dbReference>
<dbReference type="OrthoDB" id="310895at2759"/>
<dbReference type="InterPro" id="IPR016161">
    <property type="entry name" value="Ald_DH/histidinol_DH"/>
</dbReference>
<dbReference type="STRING" id="1336337.A0A3N4JGK0"/>
<dbReference type="EMBL" id="ML120405">
    <property type="protein sequence ID" value="RPA97395.1"/>
    <property type="molecule type" value="Genomic_DNA"/>
</dbReference>
<dbReference type="AlphaFoldDB" id="A0A3N4JGK0"/>
<organism evidence="2 3">
    <name type="scientific">Choiromyces venosus 120613-1</name>
    <dbReference type="NCBI Taxonomy" id="1336337"/>
    <lineage>
        <taxon>Eukaryota</taxon>
        <taxon>Fungi</taxon>
        <taxon>Dikarya</taxon>
        <taxon>Ascomycota</taxon>
        <taxon>Pezizomycotina</taxon>
        <taxon>Pezizomycetes</taxon>
        <taxon>Pezizales</taxon>
        <taxon>Tuberaceae</taxon>
        <taxon>Choiromyces</taxon>
    </lineage>
</organism>
<dbReference type="Proteomes" id="UP000276215">
    <property type="component" value="Unassembled WGS sequence"/>
</dbReference>
<sequence>MMGFTGDTVLLAPSKLDIKPVAGSICRNLSHSKLSVLADVLDHSGVKQSGIGRELGEYALTAYTNAKAVHVNLGTRL</sequence>
<name>A0A3N4JGK0_9PEZI</name>
<gene>
    <name evidence="2" type="ORF">L873DRAFT_1809942</name>
</gene>
<evidence type="ECO:0000313" key="3">
    <source>
        <dbReference type="Proteomes" id="UP000276215"/>
    </source>
</evidence>
<dbReference type="SUPFAM" id="SSF53720">
    <property type="entry name" value="ALDH-like"/>
    <property type="match status" value="1"/>
</dbReference>